<dbReference type="EMBL" id="CAXIEN010000825">
    <property type="protein sequence ID" value="CAL1301770.1"/>
    <property type="molecule type" value="Genomic_DNA"/>
</dbReference>
<feature type="non-terminal residue" evidence="1">
    <location>
        <position position="78"/>
    </location>
</feature>
<name>A0AAV2C1K6_9ARAC</name>
<dbReference type="AlphaFoldDB" id="A0AAV2C1K6"/>
<comment type="caution">
    <text evidence="1">The sequence shown here is derived from an EMBL/GenBank/DDBJ whole genome shotgun (WGS) entry which is preliminary data.</text>
</comment>
<dbReference type="Gene3D" id="3.30.420.10">
    <property type="entry name" value="Ribonuclease H-like superfamily/Ribonuclease H"/>
    <property type="match status" value="1"/>
</dbReference>
<dbReference type="PANTHER" id="PTHR47326">
    <property type="entry name" value="TRANSPOSABLE ELEMENT TC3 TRANSPOSASE-LIKE PROTEIN"/>
    <property type="match status" value="1"/>
</dbReference>
<evidence type="ECO:0000313" key="2">
    <source>
        <dbReference type="Proteomes" id="UP001497382"/>
    </source>
</evidence>
<organism evidence="1 2">
    <name type="scientific">Larinioides sclopetarius</name>
    <dbReference type="NCBI Taxonomy" id="280406"/>
    <lineage>
        <taxon>Eukaryota</taxon>
        <taxon>Metazoa</taxon>
        <taxon>Ecdysozoa</taxon>
        <taxon>Arthropoda</taxon>
        <taxon>Chelicerata</taxon>
        <taxon>Arachnida</taxon>
        <taxon>Araneae</taxon>
        <taxon>Araneomorphae</taxon>
        <taxon>Entelegynae</taxon>
        <taxon>Araneoidea</taxon>
        <taxon>Araneidae</taxon>
        <taxon>Larinioides</taxon>
    </lineage>
</organism>
<evidence type="ECO:0008006" key="3">
    <source>
        <dbReference type="Google" id="ProtNLM"/>
    </source>
</evidence>
<keyword evidence="2" id="KW-1185">Reference proteome</keyword>
<gene>
    <name evidence="1" type="ORF">LARSCL_LOCUS22680</name>
</gene>
<dbReference type="Proteomes" id="UP001497382">
    <property type="component" value="Unassembled WGS sequence"/>
</dbReference>
<dbReference type="GO" id="GO:0003676">
    <property type="term" value="F:nucleic acid binding"/>
    <property type="evidence" value="ECO:0007669"/>
    <property type="project" value="InterPro"/>
</dbReference>
<dbReference type="PANTHER" id="PTHR47326:SF1">
    <property type="entry name" value="HTH PSQ-TYPE DOMAIN-CONTAINING PROTEIN"/>
    <property type="match status" value="1"/>
</dbReference>
<accession>A0AAV2C1K6</accession>
<protein>
    <recommendedName>
        <fullName evidence="3">Transposase</fullName>
    </recommendedName>
</protein>
<dbReference type="InterPro" id="IPR036397">
    <property type="entry name" value="RNaseH_sf"/>
</dbReference>
<sequence>MRDSPKVNVFCAMSCEKIYGPFFFGEKTVTGDNYLDMLEIWLFPQLLEDSPDFIFQQDGATPHWSLTVRSYLNNVLPQ</sequence>
<proteinExistence type="predicted"/>
<evidence type="ECO:0000313" key="1">
    <source>
        <dbReference type="EMBL" id="CAL1301770.1"/>
    </source>
</evidence>
<reference evidence="1 2" key="1">
    <citation type="submission" date="2024-04" db="EMBL/GenBank/DDBJ databases">
        <authorList>
            <person name="Rising A."/>
            <person name="Reimegard J."/>
            <person name="Sonavane S."/>
            <person name="Akerstrom W."/>
            <person name="Nylinder S."/>
            <person name="Hedman E."/>
            <person name="Kallberg Y."/>
        </authorList>
    </citation>
    <scope>NUCLEOTIDE SEQUENCE [LARGE SCALE GENOMIC DNA]</scope>
</reference>